<evidence type="ECO:0000313" key="2">
    <source>
        <dbReference type="Proteomes" id="UP000823775"/>
    </source>
</evidence>
<reference evidence="1 2" key="1">
    <citation type="journal article" date="2021" name="BMC Genomics">
        <title>Datura genome reveals duplications of psychoactive alkaloid biosynthetic genes and high mutation rate following tissue culture.</title>
        <authorList>
            <person name="Rajewski A."/>
            <person name="Carter-House D."/>
            <person name="Stajich J."/>
            <person name="Litt A."/>
        </authorList>
    </citation>
    <scope>NUCLEOTIDE SEQUENCE [LARGE SCALE GENOMIC DNA]</scope>
    <source>
        <strain evidence="1">AR-01</strain>
    </source>
</reference>
<comment type="caution">
    <text evidence="1">The sequence shown here is derived from an EMBL/GenBank/DDBJ whole genome shotgun (WGS) entry which is preliminary data.</text>
</comment>
<accession>A0ABS8WXX5</accession>
<keyword evidence="2" id="KW-1185">Reference proteome</keyword>
<organism evidence="1 2">
    <name type="scientific">Datura stramonium</name>
    <name type="common">Jimsonweed</name>
    <name type="synonym">Common thornapple</name>
    <dbReference type="NCBI Taxonomy" id="4076"/>
    <lineage>
        <taxon>Eukaryota</taxon>
        <taxon>Viridiplantae</taxon>
        <taxon>Streptophyta</taxon>
        <taxon>Embryophyta</taxon>
        <taxon>Tracheophyta</taxon>
        <taxon>Spermatophyta</taxon>
        <taxon>Magnoliopsida</taxon>
        <taxon>eudicotyledons</taxon>
        <taxon>Gunneridae</taxon>
        <taxon>Pentapetalae</taxon>
        <taxon>asterids</taxon>
        <taxon>lamiids</taxon>
        <taxon>Solanales</taxon>
        <taxon>Solanaceae</taxon>
        <taxon>Solanoideae</taxon>
        <taxon>Datureae</taxon>
        <taxon>Datura</taxon>
    </lineage>
</organism>
<dbReference type="Proteomes" id="UP000823775">
    <property type="component" value="Unassembled WGS sequence"/>
</dbReference>
<sequence length="114" mass="13261">MERGQDMAQIKAQMELITKHLTSMNAHKVQVVNMQRETYRYGDYYPDYEEKVDFADYLIRISNLLKQRADNDRCMVVAARSGEPNVEENDLDMVEAREWSSVLSNPRKEGCNAP</sequence>
<gene>
    <name evidence="1" type="ORF">HAX54_004621</name>
</gene>
<evidence type="ECO:0000313" key="1">
    <source>
        <dbReference type="EMBL" id="MCE3216053.1"/>
    </source>
</evidence>
<feature type="non-terminal residue" evidence="1">
    <location>
        <position position="114"/>
    </location>
</feature>
<dbReference type="EMBL" id="JACEIK010012150">
    <property type="protein sequence ID" value="MCE3216053.1"/>
    <property type="molecule type" value="Genomic_DNA"/>
</dbReference>
<name>A0ABS8WXX5_DATST</name>
<protein>
    <submittedName>
        <fullName evidence="1">Uncharacterized protein</fullName>
    </submittedName>
</protein>
<proteinExistence type="predicted"/>